<dbReference type="InterPro" id="IPR011006">
    <property type="entry name" value="CheY-like_superfamily"/>
</dbReference>
<feature type="domain" description="Response regulatory" evidence="3">
    <location>
        <begin position="3"/>
        <end position="119"/>
    </location>
</feature>
<gene>
    <name evidence="4" type="primary">divK_5</name>
    <name evidence="4" type="ORF">Hgul01_02142</name>
</gene>
<evidence type="ECO:0000256" key="1">
    <source>
        <dbReference type="ARBA" id="ARBA00022553"/>
    </source>
</evidence>
<dbReference type="EMBL" id="BAABRU010000007">
    <property type="protein sequence ID" value="GAA5528343.1"/>
    <property type="molecule type" value="Genomic_DNA"/>
</dbReference>
<dbReference type="PROSITE" id="PS50110">
    <property type="entry name" value="RESPONSE_REGULATORY"/>
    <property type="match status" value="1"/>
</dbReference>
<evidence type="ECO:0000256" key="2">
    <source>
        <dbReference type="PROSITE-ProRule" id="PRU00169"/>
    </source>
</evidence>
<accession>A0ABP9X0I6</accession>
<dbReference type="SUPFAM" id="SSF52172">
    <property type="entry name" value="CheY-like"/>
    <property type="match status" value="1"/>
</dbReference>
<dbReference type="RefSeq" id="WP_345721962.1">
    <property type="nucleotide sequence ID" value="NZ_BAABRU010000007.1"/>
</dbReference>
<evidence type="ECO:0000313" key="4">
    <source>
        <dbReference type="EMBL" id="GAA5528343.1"/>
    </source>
</evidence>
<evidence type="ECO:0000259" key="3">
    <source>
        <dbReference type="PROSITE" id="PS50110"/>
    </source>
</evidence>
<dbReference type="Pfam" id="PF00072">
    <property type="entry name" value="Response_reg"/>
    <property type="match status" value="1"/>
</dbReference>
<name>A0ABP9X0I6_9CHLR</name>
<dbReference type="PANTHER" id="PTHR44591">
    <property type="entry name" value="STRESS RESPONSE REGULATOR PROTEIN 1"/>
    <property type="match status" value="1"/>
</dbReference>
<keyword evidence="1 2" id="KW-0597">Phosphoprotein</keyword>
<dbReference type="Proteomes" id="UP001428290">
    <property type="component" value="Unassembled WGS sequence"/>
</dbReference>
<protein>
    <submittedName>
        <fullName evidence="4">Polar-differentiation response regulator DivK</fullName>
    </submittedName>
</protein>
<dbReference type="InterPro" id="IPR001789">
    <property type="entry name" value="Sig_transdc_resp-reg_receiver"/>
</dbReference>
<reference evidence="4 5" key="1">
    <citation type="submission" date="2024-02" db="EMBL/GenBank/DDBJ databases">
        <title>Herpetosiphon gulosus NBRC 112829.</title>
        <authorList>
            <person name="Ichikawa N."/>
            <person name="Katano-Makiyama Y."/>
            <person name="Hidaka K."/>
        </authorList>
    </citation>
    <scope>NUCLEOTIDE SEQUENCE [LARGE SCALE GENOMIC DNA]</scope>
    <source>
        <strain evidence="4 5">NBRC 112829</strain>
    </source>
</reference>
<keyword evidence="5" id="KW-1185">Reference proteome</keyword>
<dbReference type="PANTHER" id="PTHR44591:SF3">
    <property type="entry name" value="RESPONSE REGULATORY DOMAIN-CONTAINING PROTEIN"/>
    <property type="match status" value="1"/>
</dbReference>
<organism evidence="4 5">
    <name type="scientific">Herpetosiphon gulosus</name>
    <dbReference type="NCBI Taxonomy" id="1973496"/>
    <lineage>
        <taxon>Bacteria</taxon>
        <taxon>Bacillati</taxon>
        <taxon>Chloroflexota</taxon>
        <taxon>Chloroflexia</taxon>
        <taxon>Herpetosiphonales</taxon>
        <taxon>Herpetosiphonaceae</taxon>
        <taxon>Herpetosiphon</taxon>
    </lineage>
</organism>
<proteinExistence type="predicted"/>
<dbReference type="InterPro" id="IPR050595">
    <property type="entry name" value="Bact_response_regulator"/>
</dbReference>
<feature type="modified residue" description="4-aspartylphosphate" evidence="2">
    <location>
        <position position="52"/>
    </location>
</feature>
<dbReference type="SMART" id="SM00448">
    <property type="entry name" value="REC"/>
    <property type="match status" value="1"/>
</dbReference>
<dbReference type="Gene3D" id="3.40.50.2300">
    <property type="match status" value="1"/>
</dbReference>
<comment type="caution">
    <text evidence="4">The sequence shown here is derived from an EMBL/GenBank/DDBJ whole genome shotgun (WGS) entry which is preliminary data.</text>
</comment>
<sequence length="130" mass="14589">MPTILVVDDMPDNRQLLGIMLQRSGYTTEMARDGVEALEAIQKSRPDLILLDLNLPRMDGWAVCRTVKSDPRLAHIPIVALTASCSPGEVKQLMTPDWTDYVSKPFDVMSLMEKVKLWLAGSNQSKPWYG</sequence>
<evidence type="ECO:0000313" key="5">
    <source>
        <dbReference type="Proteomes" id="UP001428290"/>
    </source>
</evidence>